<comment type="caution">
    <text evidence="2">The sequence shown here is derived from an EMBL/GenBank/DDBJ whole genome shotgun (WGS) entry which is preliminary data.</text>
</comment>
<name>A0AAD5R0I5_PARTN</name>
<keyword evidence="3" id="KW-1185">Reference proteome</keyword>
<proteinExistence type="predicted"/>
<dbReference type="PANTHER" id="PTHR12472">
    <property type="entry name" value="RAB3-GAP REGULATORY DOMAIN"/>
    <property type="match status" value="1"/>
</dbReference>
<dbReference type="EMBL" id="JAHQIW010005872">
    <property type="protein sequence ID" value="KAJ1367365.1"/>
    <property type="molecule type" value="Genomic_DNA"/>
</dbReference>
<feature type="domain" description="Rab3-GAP regulatory subunit N-terminal" evidence="1">
    <location>
        <begin position="86"/>
        <end position="292"/>
    </location>
</feature>
<gene>
    <name evidence="2" type="ORF">KIN20_028265</name>
</gene>
<evidence type="ECO:0000259" key="1">
    <source>
        <dbReference type="Pfam" id="PF14655"/>
    </source>
</evidence>
<evidence type="ECO:0000313" key="3">
    <source>
        <dbReference type="Proteomes" id="UP001196413"/>
    </source>
</evidence>
<dbReference type="AlphaFoldDB" id="A0AAD5R0I5"/>
<dbReference type="InterPro" id="IPR032839">
    <property type="entry name" value="RAB3GAP_N"/>
</dbReference>
<protein>
    <recommendedName>
        <fullName evidence="1">Rab3-GAP regulatory subunit N-terminal domain-containing protein</fullName>
    </recommendedName>
</protein>
<reference evidence="2" key="1">
    <citation type="submission" date="2021-06" db="EMBL/GenBank/DDBJ databases">
        <title>Parelaphostrongylus tenuis whole genome reference sequence.</title>
        <authorList>
            <person name="Garwood T.J."/>
            <person name="Larsen P.A."/>
            <person name="Fountain-Jones N.M."/>
            <person name="Garbe J.R."/>
            <person name="Macchietto M.G."/>
            <person name="Kania S.A."/>
            <person name="Gerhold R.W."/>
            <person name="Richards J.E."/>
            <person name="Wolf T.M."/>
        </authorList>
    </citation>
    <scope>NUCLEOTIDE SEQUENCE</scope>
    <source>
        <strain evidence="2">MNPRO001-30</strain>
        <tissue evidence="2">Meninges</tissue>
    </source>
</reference>
<evidence type="ECO:0000313" key="2">
    <source>
        <dbReference type="EMBL" id="KAJ1367365.1"/>
    </source>
</evidence>
<organism evidence="2 3">
    <name type="scientific">Parelaphostrongylus tenuis</name>
    <name type="common">Meningeal worm</name>
    <dbReference type="NCBI Taxonomy" id="148309"/>
    <lineage>
        <taxon>Eukaryota</taxon>
        <taxon>Metazoa</taxon>
        <taxon>Ecdysozoa</taxon>
        <taxon>Nematoda</taxon>
        <taxon>Chromadorea</taxon>
        <taxon>Rhabditida</taxon>
        <taxon>Rhabditina</taxon>
        <taxon>Rhabditomorpha</taxon>
        <taxon>Strongyloidea</taxon>
        <taxon>Metastrongylidae</taxon>
        <taxon>Parelaphostrongylus</taxon>
    </lineage>
</organism>
<dbReference type="PANTHER" id="PTHR12472:SF0">
    <property type="entry name" value="RAB3 GTPASE-ACTIVATING PROTEIN NON-CATALYTIC SUBUNIT"/>
    <property type="match status" value="1"/>
</dbReference>
<dbReference type="Proteomes" id="UP001196413">
    <property type="component" value="Unassembled WGS sequence"/>
</dbReference>
<sequence length="338" mass="37508">MDYVLLVNLQRLVLLARSTADETQLEIRILKELDGQLQFAEQDYITCGCLFGLGTHRISESLDCLIVALGMSNGHLVFLTEKGQKHELRHVLFTGVHRQCAFEQYVTASMASFNETISSTTPPPYFTYMYTSDRVFSTFAWTTENDRRRIWTEAVKYGKSFVPHFGIRDMLGITSTPRKKTVLSQNAHKIVTRGTLGDSRLAVGVALEVTRGLVAVVDHIARVLLIDIQNRQIVRIWKGYRDASVAWVTSTNGNQTALFLSIFAPRRALLEVWNVQSGVRVGALNVDAGGVLLDGGLAPILCDSQNNRYERNAFFVDSESVGGTFPSINVVSNLSGTA</sequence>
<dbReference type="InterPro" id="IPR026059">
    <property type="entry name" value="Rab3GAP2"/>
</dbReference>
<accession>A0AAD5R0I5</accession>
<dbReference type="Pfam" id="PF14655">
    <property type="entry name" value="RAB3GAP2_N"/>
    <property type="match status" value="1"/>
</dbReference>